<protein>
    <submittedName>
        <fullName evidence="2">Uncharacterized protein</fullName>
    </submittedName>
</protein>
<dbReference type="Proteomes" id="UP000017836">
    <property type="component" value="Unassembled WGS sequence"/>
</dbReference>
<name>W1P5P7_AMBTC</name>
<evidence type="ECO:0000313" key="3">
    <source>
        <dbReference type="Proteomes" id="UP000017836"/>
    </source>
</evidence>
<feature type="compositionally biased region" description="Basic and acidic residues" evidence="1">
    <location>
        <begin position="91"/>
        <end position="116"/>
    </location>
</feature>
<dbReference type="EMBL" id="KI394648">
    <property type="protein sequence ID" value="ERN02280.1"/>
    <property type="molecule type" value="Genomic_DNA"/>
</dbReference>
<gene>
    <name evidence="2" type="ORF">AMTR_s00084p00042630</name>
</gene>
<dbReference type="Gramene" id="ERN02280">
    <property type="protein sequence ID" value="ERN02280"/>
    <property type="gene ID" value="AMTR_s00084p00042630"/>
</dbReference>
<feature type="region of interest" description="Disordered" evidence="1">
    <location>
        <begin position="91"/>
        <end position="134"/>
    </location>
</feature>
<reference evidence="3" key="1">
    <citation type="journal article" date="2013" name="Science">
        <title>The Amborella genome and the evolution of flowering plants.</title>
        <authorList>
            <consortium name="Amborella Genome Project"/>
        </authorList>
    </citation>
    <scope>NUCLEOTIDE SEQUENCE [LARGE SCALE GENOMIC DNA]</scope>
</reference>
<evidence type="ECO:0000313" key="2">
    <source>
        <dbReference type="EMBL" id="ERN02280.1"/>
    </source>
</evidence>
<organism evidence="2 3">
    <name type="scientific">Amborella trichopoda</name>
    <dbReference type="NCBI Taxonomy" id="13333"/>
    <lineage>
        <taxon>Eukaryota</taxon>
        <taxon>Viridiplantae</taxon>
        <taxon>Streptophyta</taxon>
        <taxon>Embryophyta</taxon>
        <taxon>Tracheophyta</taxon>
        <taxon>Spermatophyta</taxon>
        <taxon>Magnoliopsida</taxon>
        <taxon>Amborellales</taxon>
        <taxon>Amborellaceae</taxon>
        <taxon>Amborella</taxon>
    </lineage>
</organism>
<feature type="compositionally biased region" description="Polar residues" evidence="1">
    <location>
        <begin position="117"/>
        <end position="134"/>
    </location>
</feature>
<dbReference type="HOGENOM" id="CLU_1899039_0_0_1"/>
<feature type="region of interest" description="Disordered" evidence="1">
    <location>
        <begin position="1"/>
        <end position="75"/>
    </location>
</feature>
<sequence length="134" mass="14468">MSGSSDQKILDGNEFASRGDSNKENYPPPSSSEKGGLKLVPPGRKDASRIFDDSSTDTAGNLPSPDLLTTNQQFGVPMEKAVDPQRHIMTTHEIHHDETKNPKEAKKLRAMKDRKGSPSTISAPSPKTGTPLNS</sequence>
<accession>W1P5P7</accession>
<feature type="compositionally biased region" description="Basic and acidic residues" evidence="1">
    <location>
        <begin position="43"/>
        <end position="52"/>
    </location>
</feature>
<dbReference type="AlphaFoldDB" id="W1P5P7"/>
<evidence type="ECO:0000256" key="1">
    <source>
        <dbReference type="SAM" id="MobiDB-lite"/>
    </source>
</evidence>
<keyword evidence="3" id="KW-1185">Reference proteome</keyword>
<proteinExistence type="predicted"/>
<feature type="compositionally biased region" description="Polar residues" evidence="1">
    <location>
        <begin position="56"/>
        <end position="74"/>
    </location>
</feature>